<evidence type="ECO:0000256" key="2">
    <source>
        <dbReference type="ARBA" id="ARBA00022676"/>
    </source>
</evidence>
<dbReference type="Pfam" id="PF23253">
    <property type="entry name" value="KH_PARP14_6"/>
    <property type="match status" value="1"/>
</dbReference>
<reference evidence="10" key="1">
    <citation type="thesis" date="2020" institute="ProQuest LLC" country="789 East Eisenhower Parkway, Ann Arbor, MI, USA">
        <title>Comparative Genomics and Chromosome Evolution.</title>
        <authorList>
            <person name="Mudd A.B."/>
        </authorList>
    </citation>
    <scope>NUCLEOTIDE SEQUENCE</scope>
    <source>
        <strain evidence="10">Female2</strain>
        <tissue evidence="10">Blood</tissue>
    </source>
</reference>
<keyword evidence="3 7" id="KW-0808">Transferase</keyword>
<sequence>MGDTSIYQYPVAVQWDLGPERLKKQINKLLVYFQSKKKSGGGDCVIKDPNCRIGGRVQGYVLIHFTQETAQQQVLERENHNVILSDGTKLQLTVKFPGETNRGRETISPLPVINLLMENVSKKQEDRDFQVEMIPEIYSAAVTFTCDIDIPSFLESFSSSLRVNQLNLTAKVLEKTESVRAEKLPPNTSETYLVVYFESPRLGGLTVKEVSVLPEEEAAIVTFGDKTAAERVLDRRHVFGEKPISVYPHYVSLGITLYGKNGPSVTLPQPLEFPISPYILEFILRDTQIKLNIDKKMSDLYCDITWPDPNCSSPTIQLSITSSVTSHLRTMAKVVPTWTDRVSNEFSLTISKFKVAEFIVNASVWEAIREEVSSSTYEEVLVKPVMAEQKVFLAGISKDISNLEQTFRDLVKNTTKEVDRENKSVKKHLPISPALYEMMSKNGLQRNLQESFPKLKISYDAAARNIQLHGLKEEVYGSQCEILSMEKNLKHKPLIMETHILKFLAAAGHEELSCLIFIRHNINAMVQVEGDTMTLTGWSTKDLTEAEKQMNRELLCQQVHVENEGVINGTEWQSLKTHLCKTFNAEKCTIVIEESSRDAINQVVITGLTRSVEDACRQVRGFVEQNTPTQKDIQVTSVAARQLITEKMGQCIEEIKMHLQIKANLTTISIQGPRLYVQQAAERINNVISSLHCDVLNIIKPGAKKFCMKNKEMQVTTAKNKYDCVIHLQEDGEGEDGEDGEDGFLSDVLSKDVPHYQVTLQHGVSIAVYKGDLTRHCVDVVVNASNEDLKHIGGLAFALMKSAGPQLQTDCDHIIKTGGRLSVGECVITDGGNLPCKQVIHIVGPKWDPNSREKCESQLRKAIFRTLKLAAENGHCSIGIPAVSSGIFGFPLELCVKNILESIEEYLDCHSASSCVKQIHLVDNSSETVQSFTEVARSKFEKQNIKPRPRLRLRRSITSNTHRKSPVIINDKQVLWVYVAGQLILLKLLSLQTDVIVNSVGSHLNLHNGNLCRALLHRAGLDLQDHLHQANHIAGVKGGSVLTTDGCNLECAKVFHAVLPQWDGGVGASEKILRKVITTCLTMVEQQNFKSISFPAIGTGTLGFPSDVVAAALCDEILQFSCKNKVQSLTEVNIVLPPTFFGMVTNPTLGVHEMKIGPVTYQVKTGDITKETTEVIVNSTNDCFTLQTGVSKSILDAAGPAVYSECQQVGSQNQKSFIVTQSGNLQCKSILHLVGQTQPNCIKKSVLESLQECERLGMTSVAFPAIGTGAGGVQANEVSEAMLEGVTDYVKSQKAPSVRTVKIVIFQQHMLNDFYTSMKGKEGTVLSKPKSVFRKIKSMVLPPKKPTQKLTAFQLMDNIDPAIIHLCADNRESVSRTRSWLEKLILEEQGENILQDEWIAEFEERDKRVLSDLQKKLQVSLEYNPVRSTVKVTGLTRDVMEASRTIQTMVNQIRDNKSKEREAELFSNLVEWRYHNGRNMVSFDKLTNLQIEEATNDGKTNIVVSDNGRQLTINTKARSATDSQGNAVEIERAMKQEGESLQLPVEWDPMGKDQVKVVTLVPGSNEYAAVQAKFAQTCRLRIQQIERIQNLPLWQNYQIRKKYLDGKNGNTNNEKQLFHGTDPGTVPNVNQNGFNRSFAGRNAANYGNGTYFAVNAKYSSCDTYSKPHLSGIKQMYLARVLTGDYCAGQSGMIIPPPKNPLDPTNLYDSVTDNTTQPNMFVIFNDIQAYPEYLITFFR</sequence>
<keyword evidence="11" id="KW-1185">Reference proteome</keyword>
<dbReference type="Pfam" id="PF00644">
    <property type="entry name" value="PARP"/>
    <property type="match status" value="1"/>
</dbReference>
<dbReference type="Gene3D" id="3.30.720.50">
    <property type="match status" value="1"/>
</dbReference>
<evidence type="ECO:0000259" key="8">
    <source>
        <dbReference type="PROSITE" id="PS51059"/>
    </source>
</evidence>
<dbReference type="SUPFAM" id="SSF117839">
    <property type="entry name" value="WWE domain"/>
    <property type="match status" value="1"/>
</dbReference>
<evidence type="ECO:0000259" key="9">
    <source>
        <dbReference type="PROSITE" id="PS51154"/>
    </source>
</evidence>
<dbReference type="CDD" id="cd01439">
    <property type="entry name" value="TCCD_inducible_PARP_like"/>
    <property type="match status" value="1"/>
</dbReference>
<dbReference type="InterPro" id="IPR012677">
    <property type="entry name" value="Nucleotide-bd_a/b_plait_sf"/>
</dbReference>
<dbReference type="InterPro" id="IPR012317">
    <property type="entry name" value="Poly(ADP-ribose)pol_cat_dom"/>
</dbReference>
<dbReference type="PROSITE" id="PS51154">
    <property type="entry name" value="MACRO"/>
    <property type="match status" value="3"/>
</dbReference>
<comment type="caution">
    <text evidence="10">The sequence shown here is derived from an EMBL/GenBank/DDBJ whole genome shotgun (WGS) entry which is preliminary data.</text>
</comment>
<dbReference type="Pfam" id="PF01661">
    <property type="entry name" value="Macro"/>
    <property type="match status" value="3"/>
</dbReference>
<dbReference type="PANTHER" id="PTHR14453:SF89">
    <property type="entry name" value="PROTEIN MONO-ADP-RIBOSYLTRANSFERASE PARP14"/>
    <property type="match status" value="1"/>
</dbReference>
<dbReference type="Proteomes" id="UP000812440">
    <property type="component" value="Unassembled WGS sequence"/>
</dbReference>
<dbReference type="InterPro" id="IPR037197">
    <property type="entry name" value="WWE_dom_sf"/>
</dbReference>
<keyword evidence="5" id="KW-0539">Nucleus</keyword>
<evidence type="ECO:0000313" key="10">
    <source>
        <dbReference type="EMBL" id="KAG8430907.1"/>
    </source>
</evidence>
<evidence type="ECO:0000256" key="1">
    <source>
        <dbReference type="ARBA" id="ARBA00004123"/>
    </source>
</evidence>
<dbReference type="SMART" id="SM00506">
    <property type="entry name" value="A1pp"/>
    <property type="match status" value="3"/>
</dbReference>
<dbReference type="CDD" id="cd02907">
    <property type="entry name" value="Macro_Af1521_BAL-like"/>
    <property type="match status" value="1"/>
</dbReference>
<dbReference type="InterPro" id="IPR057044">
    <property type="entry name" value="PARP14_KH_1"/>
</dbReference>
<dbReference type="Pfam" id="PF23249">
    <property type="entry name" value="KH_PARP14_3"/>
    <property type="match status" value="1"/>
</dbReference>
<dbReference type="GO" id="GO:0070212">
    <property type="term" value="P:protein poly-ADP-ribosylation"/>
    <property type="evidence" value="ECO:0007669"/>
    <property type="project" value="TreeGrafter"/>
</dbReference>
<dbReference type="EC" id="2.4.2.-" evidence="7"/>
<evidence type="ECO:0000256" key="3">
    <source>
        <dbReference type="ARBA" id="ARBA00022679"/>
    </source>
</evidence>
<feature type="domain" description="Macro" evidence="9">
    <location>
        <begin position="753"/>
        <end position="940"/>
    </location>
</feature>
<dbReference type="InterPro" id="IPR052056">
    <property type="entry name" value="Mono-ARTD/PARP"/>
</dbReference>
<accession>A0A8T2IGY4</accession>
<dbReference type="InterPro" id="IPR057047">
    <property type="entry name" value="PARP14_KH_5"/>
</dbReference>
<protein>
    <recommendedName>
        <fullName evidence="7">Poly [ADP-ribose] polymerase</fullName>
        <shortName evidence="7">PARP</shortName>
        <ecNumber evidence="7">2.4.2.-</ecNumber>
    </recommendedName>
</protein>
<dbReference type="InterPro" id="IPR057051">
    <property type="entry name" value="PARP14_RPM_1"/>
</dbReference>
<dbReference type="Pfam" id="PF23248">
    <property type="entry name" value="KH_PARP14_2"/>
    <property type="match status" value="1"/>
</dbReference>
<feature type="domain" description="Macro" evidence="9">
    <location>
        <begin position="963"/>
        <end position="1153"/>
    </location>
</feature>
<dbReference type="PROSITE" id="PS51059">
    <property type="entry name" value="PARP_CATALYTIC"/>
    <property type="match status" value="1"/>
</dbReference>
<dbReference type="GO" id="GO:0003714">
    <property type="term" value="F:transcription corepressor activity"/>
    <property type="evidence" value="ECO:0007669"/>
    <property type="project" value="TreeGrafter"/>
</dbReference>
<proteinExistence type="inferred from homology"/>
<dbReference type="Gene3D" id="3.30.70.330">
    <property type="match status" value="2"/>
</dbReference>
<dbReference type="Pfam" id="PF23254">
    <property type="entry name" value="KH_PARP14_8"/>
    <property type="match status" value="1"/>
</dbReference>
<dbReference type="InterPro" id="IPR002589">
    <property type="entry name" value="Macro_dom"/>
</dbReference>
<dbReference type="Gene3D" id="3.90.228.10">
    <property type="match status" value="1"/>
</dbReference>
<dbReference type="Pfam" id="PF22005">
    <property type="entry name" value="WWE_1"/>
    <property type="match status" value="1"/>
</dbReference>
<dbReference type="SUPFAM" id="SSF52949">
    <property type="entry name" value="Macro domain-like"/>
    <property type="match status" value="3"/>
</dbReference>
<dbReference type="InterPro" id="IPR057045">
    <property type="entry name" value="PARP14_KH_3"/>
</dbReference>
<dbReference type="Pfam" id="PF23245">
    <property type="entry name" value="RRM_PARP14_2"/>
    <property type="match status" value="1"/>
</dbReference>
<evidence type="ECO:0000256" key="6">
    <source>
        <dbReference type="ARBA" id="ARBA00024347"/>
    </source>
</evidence>
<dbReference type="Pfam" id="PF23252">
    <property type="entry name" value="KH_PARP14_5"/>
    <property type="match status" value="1"/>
</dbReference>
<dbReference type="Pfam" id="PF23222">
    <property type="entry name" value="RRM_PARP14_1"/>
    <property type="match status" value="1"/>
</dbReference>
<dbReference type="FunFam" id="3.90.228.10:FF:000008">
    <property type="entry name" value="Poly [ADP-ribose] polymerase"/>
    <property type="match status" value="1"/>
</dbReference>
<dbReference type="Pfam" id="PF23085">
    <property type="entry name" value="RRM_PARP14_3"/>
    <property type="match status" value="1"/>
</dbReference>
<dbReference type="InterPro" id="IPR057046">
    <property type="entry name" value="PARP14_KH_4"/>
</dbReference>
<dbReference type="OrthoDB" id="6133115at2759"/>
<dbReference type="Pfam" id="PF23084">
    <property type="entry name" value="KH_PARP14_1"/>
    <property type="match status" value="1"/>
</dbReference>
<evidence type="ECO:0000256" key="5">
    <source>
        <dbReference type="ARBA" id="ARBA00023242"/>
    </source>
</evidence>
<feature type="domain" description="PARP catalytic" evidence="8">
    <location>
        <begin position="1543"/>
        <end position="1738"/>
    </location>
</feature>
<evidence type="ECO:0000313" key="11">
    <source>
        <dbReference type="Proteomes" id="UP000812440"/>
    </source>
</evidence>
<dbReference type="InterPro" id="IPR057048">
    <property type="entry name" value="PARP14_KH_6"/>
</dbReference>
<organism evidence="10 11">
    <name type="scientific">Hymenochirus boettgeri</name>
    <name type="common">Congo dwarf clawed frog</name>
    <dbReference type="NCBI Taxonomy" id="247094"/>
    <lineage>
        <taxon>Eukaryota</taxon>
        <taxon>Metazoa</taxon>
        <taxon>Chordata</taxon>
        <taxon>Craniata</taxon>
        <taxon>Vertebrata</taxon>
        <taxon>Euteleostomi</taxon>
        <taxon>Amphibia</taxon>
        <taxon>Batrachia</taxon>
        <taxon>Anura</taxon>
        <taxon>Pipoidea</taxon>
        <taxon>Pipidae</taxon>
        <taxon>Pipinae</taxon>
        <taxon>Hymenochirus</taxon>
    </lineage>
</organism>
<dbReference type="InterPro" id="IPR054596">
    <property type="entry name" value="PARP14_WWE"/>
</dbReference>
<dbReference type="SUPFAM" id="SSF56399">
    <property type="entry name" value="ADP-ribosylation"/>
    <property type="match status" value="1"/>
</dbReference>
<keyword evidence="4 7" id="KW-0520">NAD</keyword>
<keyword evidence="2 7" id="KW-0328">Glycosyltransferase</keyword>
<dbReference type="InterPro" id="IPR057043">
    <property type="entry name" value="PARP14_KH_2"/>
</dbReference>
<evidence type="ECO:0000256" key="7">
    <source>
        <dbReference type="RuleBase" id="RU362114"/>
    </source>
</evidence>
<evidence type="ECO:0000256" key="4">
    <source>
        <dbReference type="ARBA" id="ARBA00023027"/>
    </source>
</evidence>
<dbReference type="GO" id="GO:1990404">
    <property type="term" value="F:NAD+-protein mono-ADP-ribosyltransferase activity"/>
    <property type="evidence" value="ECO:0007669"/>
    <property type="project" value="TreeGrafter"/>
</dbReference>
<dbReference type="Pfam" id="PF23251">
    <property type="entry name" value="KH_PARP14_4"/>
    <property type="match status" value="1"/>
</dbReference>
<dbReference type="InterPro" id="IPR057050">
    <property type="entry name" value="RRM_PARP14_2"/>
</dbReference>
<dbReference type="CDD" id="cd02903">
    <property type="entry name" value="Macro_BAL-like"/>
    <property type="match status" value="1"/>
</dbReference>
<gene>
    <name evidence="10" type="ORF">GDO86_019771</name>
</gene>
<dbReference type="InterPro" id="IPR043472">
    <property type="entry name" value="Macro_dom-like"/>
</dbReference>
<comment type="subcellular location">
    <subcellularLocation>
        <location evidence="1">Nucleus</location>
    </subcellularLocation>
</comment>
<dbReference type="InterPro" id="IPR057049">
    <property type="entry name" value="PARP14_KH_8"/>
</dbReference>
<dbReference type="GO" id="GO:0003950">
    <property type="term" value="F:NAD+ poly-ADP-ribosyltransferase activity"/>
    <property type="evidence" value="ECO:0007669"/>
    <property type="project" value="UniProtKB-UniRule"/>
</dbReference>
<feature type="domain" description="Macro" evidence="9">
    <location>
        <begin position="1148"/>
        <end position="1322"/>
    </location>
</feature>
<comment type="similarity">
    <text evidence="6">Belongs to the ARTD/PARP family.</text>
</comment>
<dbReference type="GO" id="GO:0005737">
    <property type="term" value="C:cytoplasm"/>
    <property type="evidence" value="ECO:0007669"/>
    <property type="project" value="TreeGrafter"/>
</dbReference>
<dbReference type="Gene3D" id="3.40.220.10">
    <property type="entry name" value="Leucine Aminopeptidase, subunit E, domain 1"/>
    <property type="match status" value="3"/>
</dbReference>
<name>A0A8T2IGY4_9PIPI</name>
<dbReference type="GO" id="GO:0005634">
    <property type="term" value="C:nucleus"/>
    <property type="evidence" value="ECO:0007669"/>
    <property type="project" value="UniProtKB-SubCell"/>
</dbReference>
<dbReference type="PANTHER" id="PTHR14453">
    <property type="entry name" value="PARP/ZINC FINGER CCCH TYPE DOMAIN CONTAINING PROTEIN"/>
    <property type="match status" value="1"/>
</dbReference>
<dbReference type="GO" id="GO:0010629">
    <property type="term" value="P:negative regulation of gene expression"/>
    <property type="evidence" value="ECO:0007669"/>
    <property type="project" value="TreeGrafter"/>
</dbReference>
<dbReference type="EMBL" id="JAACNH010000520">
    <property type="protein sequence ID" value="KAG8430907.1"/>
    <property type="molecule type" value="Genomic_DNA"/>
</dbReference>